<dbReference type="KEGG" id="rsz:108820375"/>
<evidence type="ECO:0000259" key="3">
    <source>
        <dbReference type="Pfam" id="PF14392"/>
    </source>
</evidence>
<dbReference type="OrthoDB" id="1051641at2759"/>
<feature type="domain" description="Zinc knuckle CX2CX4HX4C" evidence="3">
    <location>
        <begin position="218"/>
        <end position="265"/>
    </location>
</feature>
<evidence type="ECO:0000256" key="1">
    <source>
        <dbReference type="SAM" id="MobiDB-lite"/>
    </source>
</evidence>
<evidence type="ECO:0000313" key="5">
    <source>
        <dbReference type="RefSeq" id="XP_018448825.1"/>
    </source>
</evidence>
<dbReference type="Pfam" id="PF14111">
    <property type="entry name" value="DUF4283"/>
    <property type="match status" value="1"/>
</dbReference>
<dbReference type="GeneID" id="108820375"/>
<feature type="compositionally biased region" description="Polar residues" evidence="1">
    <location>
        <begin position="508"/>
        <end position="519"/>
    </location>
</feature>
<accession>A0A6J0KLT8</accession>
<dbReference type="Pfam" id="PF14392">
    <property type="entry name" value="zf-CCHC_4"/>
    <property type="match status" value="1"/>
</dbReference>
<organism evidence="4 5">
    <name type="scientific">Raphanus sativus</name>
    <name type="common">Radish</name>
    <name type="synonym">Raphanus raphanistrum var. sativus</name>
    <dbReference type="NCBI Taxonomy" id="3726"/>
    <lineage>
        <taxon>Eukaryota</taxon>
        <taxon>Viridiplantae</taxon>
        <taxon>Streptophyta</taxon>
        <taxon>Embryophyta</taxon>
        <taxon>Tracheophyta</taxon>
        <taxon>Spermatophyta</taxon>
        <taxon>Magnoliopsida</taxon>
        <taxon>eudicotyledons</taxon>
        <taxon>Gunneridae</taxon>
        <taxon>Pentapetalae</taxon>
        <taxon>rosids</taxon>
        <taxon>malvids</taxon>
        <taxon>Brassicales</taxon>
        <taxon>Brassicaceae</taxon>
        <taxon>Brassiceae</taxon>
        <taxon>Raphanus</taxon>
    </lineage>
</organism>
<gene>
    <name evidence="5" type="primary">LOC108820375</name>
</gene>
<dbReference type="InterPro" id="IPR025558">
    <property type="entry name" value="DUF4283"/>
</dbReference>
<dbReference type="RefSeq" id="XP_018448825.1">
    <property type="nucleotide sequence ID" value="XM_018593323.1"/>
</dbReference>
<feature type="compositionally biased region" description="Low complexity" evidence="1">
    <location>
        <begin position="484"/>
        <end position="499"/>
    </location>
</feature>
<name>A0A6J0KLT8_RAPSA</name>
<sequence>MISQKIILEYQDNNCASASSSSYCGDLLPKLPAPSHRNSASALGATVMADNLHNAINSLSLHDEEPVDLPDNPMFHVYEENAMSLLGRLLNPACQLMDKMIETMPRVWRVYNRVRGIALSRDKFQFVFQREEDMLTVLNDRPWSYNNWTILLDRWVPAPPANFLTTVDVWVRIRHIPMNHYRIETMDFLASKIGDVLEIAYDPKVSQKETYIRALVRLDIANPAIEFKPLNLPSGGRVIIEFEYEKLRKRCFHCHRLTHEKPSCPFVHQKVAAKEPQRRLDAPKSPPQQLEGPSSSKVQPASVKQPSVPGLSVPPGFAPLFPELPAEERAAALLYISHSDATECQARIERVQQSLTPGFVEPSSLKPTISHDLNKGKGHVFTFTDNERPLKRSFGRDEATTTSEQPTWKVRRNLNRDSDDQEVSSASSLSCPTVFRMGSSFGTPPSGTWRDGKKSRRRPQKWKRFNRAPHPSDSALHDVVGNDLSGLGSGTLPGSSNNLTKRKASMTAEEQSAKSSKPTKPSVASDLKPLPSQ</sequence>
<reference evidence="5" key="2">
    <citation type="submission" date="2025-08" db="UniProtKB">
        <authorList>
            <consortium name="RefSeq"/>
        </authorList>
    </citation>
    <scope>IDENTIFICATION</scope>
    <source>
        <tissue evidence="5">Leaf</tissue>
    </source>
</reference>
<dbReference type="AlphaFoldDB" id="A0A6J0KLT8"/>
<feature type="region of interest" description="Disordered" evidence="1">
    <location>
        <begin position="412"/>
        <end position="533"/>
    </location>
</feature>
<protein>
    <submittedName>
        <fullName evidence="5">Uncharacterized protein LOC108820375</fullName>
    </submittedName>
</protein>
<dbReference type="InterPro" id="IPR025836">
    <property type="entry name" value="Zn_knuckle_CX2CX4HX4C"/>
</dbReference>
<evidence type="ECO:0000259" key="2">
    <source>
        <dbReference type="Pfam" id="PF14111"/>
    </source>
</evidence>
<feature type="compositionally biased region" description="Polar residues" evidence="1">
    <location>
        <begin position="287"/>
        <end position="305"/>
    </location>
</feature>
<dbReference type="Proteomes" id="UP000504610">
    <property type="component" value="Chromosome 8"/>
</dbReference>
<dbReference type="InterPro" id="IPR040256">
    <property type="entry name" value="At4g02000-like"/>
</dbReference>
<proteinExistence type="predicted"/>
<evidence type="ECO:0000313" key="4">
    <source>
        <dbReference type="Proteomes" id="UP000504610"/>
    </source>
</evidence>
<feature type="domain" description="DUF4283" evidence="2">
    <location>
        <begin position="79"/>
        <end position="157"/>
    </location>
</feature>
<feature type="compositionally biased region" description="Basic residues" evidence="1">
    <location>
        <begin position="453"/>
        <end position="467"/>
    </location>
</feature>
<reference evidence="4" key="1">
    <citation type="journal article" date="2019" name="Database">
        <title>The radish genome database (RadishGD): an integrated information resource for radish genomics.</title>
        <authorList>
            <person name="Yu H.J."/>
            <person name="Baek S."/>
            <person name="Lee Y.J."/>
            <person name="Cho A."/>
            <person name="Mun J.H."/>
        </authorList>
    </citation>
    <scope>NUCLEOTIDE SEQUENCE [LARGE SCALE GENOMIC DNA]</scope>
    <source>
        <strain evidence="4">cv. WK10039</strain>
    </source>
</reference>
<keyword evidence="4" id="KW-1185">Reference proteome</keyword>
<dbReference type="PANTHER" id="PTHR31286">
    <property type="entry name" value="GLYCINE-RICH CELL WALL STRUCTURAL PROTEIN 1.8-LIKE"/>
    <property type="match status" value="1"/>
</dbReference>
<feature type="region of interest" description="Disordered" evidence="1">
    <location>
        <begin position="275"/>
        <end position="309"/>
    </location>
</feature>
<dbReference type="PANTHER" id="PTHR31286:SF178">
    <property type="entry name" value="DUF4283 DOMAIN-CONTAINING PROTEIN"/>
    <property type="match status" value="1"/>
</dbReference>